<dbReference type="VEuPathDB" id="FungiDB:FOXG_17717"/>
<protein>
    <submittedName>
        <fullName evidence="2">Uncharacterized protein</fullName>
    </submittedName>
</protein>
<reference evidence="3" key="1">
    <citation type="journal article" date="2012" name="Mol. Plant Microbe Interact.">
        <title>A highly conserved effector in Fusarium oxysporum is required for full virulence on Arabidopsis.</title>
        <authorList>
            <person name="Thatcher L.F."/>
            <person name="Gardiner D.M."/>
            <person name="Kazan K."/>
            <person name="Manners J."/>
        </authorList>
    </citation>
    <scope>NUCLEOTIDE SEQUENCE [LARGE SCALE GENOMIC DNA]</scope>
    <source>
        <strain evidence="3">Fo5176</strain>
    </source>
</reference>
<dbReference type="Proteomes" id="UP000002489">
    <property type="component" value="Unassembled WGS sequence"/>
</dbReference>
<gene>
    <name evidence="2" type="primary">28958450</name>
</gene>
<sequence length="122" mass="13198">MVKLPTQCLQSETVGNAVVAKSSKYTLPILNAKETGPEAGHIERQSSERAPRLIISGRYLTFDSQQPITPRSDGNSLMPSCQHSVIQRHLRKSSTYTAGNPNASRDQGASRPPDGVTSCHPV</sequence>
<name>A0A0C4DJR3_FUSOF</name>
<evidence type="ECO:0000313" key="2">
    <source>
        <dbReference type="EnsemblFungi" id="FOXG_17717P0"/>
    </source>
</evidence>
<dbReference type="EnsemblFungi" id="FOXG_17717T0">
    <property type="protein sequence ID" value="FOXG_17717P0"/>
    <property type="gene ID" value="FOXG_17717"/>
</dbReference>
<accession>A0A0C4DJR3</accession>
<feature type="compositionally biased region" description="Polar residues" evidence="1">
    <location>
        <begin position="64"/>
        <end position="85"/>
    </location>
</feature>
<organism evidence="2 3">
    <name type="scientific">Fusarium oxysporum (strain Fo5176)</name>
    <name type="common">Fusarium vascular wilt</name>
    <dbReference type="NCBI Taxonomy" id="660025"/>
    <lineage>
        <taxon>Eukaryota</taxon>
        <taxon>Fungi</taxon>
        <taxon>Dikarya</taxon>
        <taxon>Ascomycota</taxon>
        <taxon>Pezizomycotina</taxon>
        <taxon>Sordariomycetes</taxon>
        <taxon>Hypocreomycetidae</taxon>
        <taxon>Hypocreales</taxon>
        <taxon>Nectriaceae</taxon>
        <taxon>Fusarium</taxon>
        <taxon>Fusarium oxysporum species complex</taxon>
    </lineage>
</organism>
<feature type="compositionally biased region" description="Polar residues" evidence="1">
    <location>
        <begin position="93"/>
        <end position="107"/>
    </location>
</feature>
<reference evidence="2" key="2">
    <citation type="submission" date="2025-08" db="UniProtKB">
        <authorList>
            <consortium name="EnsemblFungi"/>
        </authorList>
    </citation>
    <scope>IDENTIFICATION</scope>
    <source>
        <strain evidence="2">4287 / CBS 123668 / FGSC 9935 / NRRL 34936</strain>
    </source>
</reference>
<evidence type="ECO:0000313" key="3">
    <source>
        <dbReference type="Proteomes" id="UP000002489"/>
    </source>
</evidence>
<proteinExistence type="predicted"/>
<evidence type="ECO:0000256" key="1">
    <source>
        <dbReference type="SAM" id="MobiDB-lite"/>
    </source>
</evidence>
<dbReference type="AlphaFoldDB" id="A0A0C4DJR3"/>
<feature type="region of interest" description="Disordered" evidence="1">
    <location>
        <begin position="64"/>
        <end position="122"/>
    </location>
</feature>